<dbReference type="GO" id="GO:0004798">
    <property type="term" value="F:dTMP kinase activity"/>
    <property type="evidence" value="ECO:0007669"/>
    <property type="project" value="UniProtKB-EC"/>
</dbReference>
<dbReference type="GO" id="GO:0005829">
    <property type="term" value="C:cytosol"/>
    <property type="evidence" value="ECO:0007669"/>
    <property type="project" value="TreeGrafter"/>
</dbReference>
<dbReference type="InterPro" id="IPR039430">
    <property type="entry name" value="Thymidylate_kin-like_dom"/>
</dbReference>
<dbReference type="PANTHER" id="PTHR10344:SF1">
    <property type="entry name" value="THYMIDYLATE KINASE"/>
    <property type="match status" value="1"/>
</dbReference>
<dbReference type="Pfam" id="PF02223">
    <property type="entry name" value="Thymidylate_kin"/>
    <property type="match status" value="1"/>
</dbReference>
<dbReference type="PANTHER" id="PTHR10344">
    <property type="entry name" value="THYMIDYLATE KINASE"/>
    <property type="match status" value="1"/>
</dbReference>
<reference evidence="3 4" key="1">
    <citation type="journal article" date="2015" name="Sci. Rep.">
        <title>The genome of Leishmania panamensis: insights into genomics of the L. (Viannia) subgenus.</title>
        <authorList>
            <person name="Llanes A."/>
            <person name="Restrepo C.M."/>
            <person name="Vecchio G.D."/>
            <person name="Anguizola F.J."/>
            <person name="Lleonart R."/>
        </authorList>
    </citation>
    <scope>NUCLEOTIDE SEQUENCE [LARGE SCALE GENOMIC DNA]</scope>
    <source>
        <strain evidence="3 4">MHOM/PA/94/PSC-1</strain>
    </source>
</reference>
<dbReference type="GO" id="GO:0004550">
    <property type="term" value="F:nucleoside diphosphate kinase activity"/>
    <property type="evidence" value="ECO:0007669"/>
    <property type="project" value="TreeGrafter"/>
</dbReference>
<evidence type="ECO:0000313" key="3">
    <source>
        <dbReference type="EMBL" id="AIN96072.1"/>
    </source>
</evidence>
<dbReference type="GO" id="GO:0005739">
    <property type="term" value="C:mitochondrion"/>
    <property type="evidence" value="ECO:0007669"/>
    <property type="project" value="TreeGrafter"/>
</dbReference>
<dbReference type="GO" id="GO:0006235">
    <property type="term" value="P:dTTP biosynthetic process"/>
    <property type="evidence" value="ECO:0007669"/>
    <property type="project" value="TreeGrafter"/>
</dbReference>
<dbReference type="EC" id="2.7.4.9" evidence="3"/>
<dbReference type="GO" id="GO:0006227">
    <property type="term" value="P:dUDP biosynthetic process"/>
    <property type="evidence" value="ECO:0007669"/>
    <property type="project" value="TreeGrafter"/>
</dbReference>
<organism evidence="3 4">
    <name type="scientific">Leishmania panamensis</name>
    <dbReference type="NCBI Taxonomy" id="5679"/>
    <lineage>
        <taxon>Eukaryota</taxon>
        <taxon>Discoba</taxon>
        <taxon>Euglenozoa</taxon>
        <taxon>Kinetoplastea</taxon>
        <taxon>Metakinetoplastina</taxon>
        <taxon>Trypanosomatida</taxon>
        <taxon>Trypanosomatidae</taxon>
        <taxon>Leishmaniinae</taxon>
        <taxon>Leishmania</taxon>
        <taxon>Leishmania guyanensis species complex</taxon>
    </lineage>
</organism>
<keyword evidence="4" id="KW-1185">Reference proteome</keyword>
<dbReference type="AlphaFoldDB" id="A0A088RJB5"/>
<accession>A0A088RJB5</accession>
<sequence>MRAVVFSDIASAELIEHIRVIASRSYAEVVYVDVSEGAETDLKTAWHTRYGGALHAPPPARDELDDMKGTFVCYLTEKKTVEDADVVYAVFIAEVLTLILTPSATLTPLMHAAADISVSSRKAAIESLFSVAPSPSSADVIVVEGGDGAGKETQAALLVRQIHASGGEVHALDFPYERGLYGGLVRTVLSGKKGSIDELNPQLFSFLYSLNRFGCARQLHFWLRRGSSVVLDRYYTANFGHQASKLPPEEREAFISDLEFMEVELLGLPRATSVLYLDLPPAAALEAMRRDATRKQLDIHETAGGDYKKRVRQTYMWCCEHLPGWHHIMCFGDDGRRLTREEVHTAITRHLRSVGSRVFGAQS</sequence>
<evidence type="ECO:0000313" key="4">
    <source>
        <dbReference type="Proteomes" id="UP000063063"/>
    </source>
</evidence>
<dbReference type="RefSeq" id="XP_010696725.1">
    <property type="nucleotide sequence ID" value="XM_010698423.1"/>
</dbReference>
<evidence type="ECO:0000256" key="1">
    <source>
        <dbReference type="ARBA" id="ARBA00009776"/>
    </source>
</evidence>
<dbReference type="eggNOG" id="KOG3327">
    <property type="taxonomic scope" value="Eukaryota"/>
</dbReference>
<dbReference type="Proteomes" id="UP000063063">
    <property type="component" value="Chromosome 10"/>
</dbReference>
<keyword evidence="3" id="KW-0808">Transferase</keyword>
<dbReference type="InterPro" id="IPR027417">
    <property type="entry name" value="P-loop_NTPase"/>
</dbReference>
<dbReference type="EMBL" id="CP009379">
    <property type="protein sequence ID" value="AIN96072.1"/>
    <property type="molecule type" value="Genomic_DNA"/>
</dbReference>
<dbReference type="VEuPathDB" id="TriTrypDB:LPAL13_100005500"/>
<feature type="domain" description="Thymidylate kinase-like" evidence="2">
    <location>
        <begin position="143"/>
        <end position="320"/>
    </location>
</feature>
<dbReference type="KEGG" id="lpan:LPMP_100030"/>
<dbReference type="OrthoDB" id="425602at2759"/>
<dbReference type="GO" id="GO:0005634">
    <property type="term" value="C:nucleus"/>
    <property type="evidence" value="ECO:0007669"/>
    <property type="project" value="TreeGrafter"/>
</dbReference>
<gene>
    <name evidence="3" type="ORF">LPMP_100030</name>
</gene>
<dbReference type="GO" id="GO:0006233">
    <property type="term" value="P:dTDP biosynthetic process"/>
    <property type="evidence" value="ECO:0007669"/>
    <property type="project" value="TreeGrafter"/>
</dbReference>
<evidence type="ECO:0000259" key="2">
    <source>
        <dbReference type="Pfam" id="PF02223"/>
    </source>
</evidence>
<dbReference type="SUPFAM" id="SSF52540">
    <property type="entry name" value="P-loop containing nucleoside triphosphate hydrolases"/>
    <property type="match status" value="1"/>
</dbReference>
<comment type="similarity">
    <text evidence="1">Belongs to the thymidylate kinase family.</text>
</comment>
<dbReference type="FunFam" id="3.40.50.300:FF:002288">
    <property type="entry name" value="Probable thymidylate kinase"/>
    <property type="match status" value="1"/>
</dbReference>
<dbReference type="VEuPathDB" id="TriTrypDB:LPMP_100030"/>
<name>A0A088RJB5_LEIPA</name>
<protein>
    <submittedName>
        <fullName evidence="3">Thymidylate kinase-like protein, putative</fullName>
        <ecNumber evidence="3">2.7.4.9</ecNumber>
    </submittedName>
</protein>
<dbReference type="Gene3D" id="3.40.50.300">
    <property type="entry name" value="P-loop containing nucleotide triphosphate hydrolases"/>
    <property type="match status" value="1"/>
</dbReference>
<proteinExistence type="inferred from homology"/>
<dbReference type="GeneID" id="22572739"/>